<dbReference type="InterPro" id="IPR015590">
    <property type="entry name" value="Aldehyde_DH_dom"/>
</dbReference>
<protein>
    <submittedName>
        <fullName evidence="3">Aldehyde dehydrogenase (NADP(+))</fullName>
    </submittedName>
</protein>
<keyword evidence="4" id="KW-1185">Reference proteome</keyword>
<dbReference type="InterPro" id="IPR016163">
    <property type="entry name" value="Ald_DH_C"/>
</dbReference>
<sequence length="526" mass="55294">MQITGEMLIGAEAVRGKAGTLRAFDPVRNVEIDPEFGAGDANDVDRACGLAREAFDSFRHAPLEQRARLLESIGERIMALGDTLIERAHVETALPKARLEGERARTVGQLKLFAALVRDGRWLGATLDSALPERKPLPRPDLRMRKIPVGPAAVFGASNFPLAFSVAGGDTASALAAGCPVVVKAHPAHLGTSELVGRAVQQAVSESGLPSGVFSLVVGAGNAIGEALVAHPAIKAVGFTGSRAGGLALSTIAARRREPIPVFAEMSSVNPSFVLPGALATRGETIANGFVESLTLGVGQFCTNPGLIVVLQGPHLQSFVDAAARALEKKGAQTMLTAGIASAYRDGVKRRTGVNGVKQIAEGAASEAAHAALPVLFGASKQTFLSEPPLEDEIFGPTSLIVTCSNIDEMIDLAEHLEGQLTATLHVESDDFELASKLLPTLERKAGRILANGYPTGVEVSHAMVHGGPFPATSDPRATSVGTLAIERFLRPVCYQDLPAALLPEALRDDNPLGLWRLRDGAFERR</sequence>
<dbReference type="SUPFAM" id="SSF53720">
    <property type="entry name" value="ALDH-like"/>
    <property type="match status" value="1"/>
</dbReference>
<evidence type="ECO:0000313" key="3">
    <source>
        <dbReference type="EMBL" id="PMS35140.1"/>
    </source>
</evidence>
<dbReference type="InterPro" id="IPR050740">
    <property type="entry name" value="Aldehyde_DH_Superfamily"/>
</dbReference>
<proteinExistence type="predicted"/>
<evidence type="ECO:0000313" key="4">
    <source>
        <dbReference type="Proteomes" id="UP000235777"/>
    </source>
</evidence>
<dbReference type="OrthoDB" id="9770537at2"/>
<dbReference type="GO" id="GO:0016620">
    <property type="term" value="F:oxidoreductase activity, acting on the aldehyde or oxo group of donors, NAD or NADP as acceptor"/>
    <property type="evidence" value="ECO:0007669"/>
    <property type="project" value="InterPro"/>
</dbReference>
<reference evidence="3 4" key="1">
    <citation type="submission" date="2018-01" db="EMBL/GenBank/DDBJ databases">
        <title>Whole genome analyses suggest that Burkholderia sensu lato contains two further novel genera in the rhizoxinica-symbiotica group Mycetohabitans gen. nov., and Trinickia gen. nov.: implications for the evolution of diazotrophy and nodulation in the Burkholderiaceae.</title>
        <authorList>
            <person name="Estrada-de los Santos P."/>
            <person name="Palmer M."/>
            <person name="Chavez-Ramirez B."/>
            <person name="Beukes C."/>
            <person name="Steenkamp E.T."/>
            <person name="Hirsch A.M."/>
            <person name="Manyaka P."/>
            <person name="Maluk M."/>
            <person name="Lafos M."/>
            <person name="Crook M."/>
            <person name="Gross E."/>
            <person name="Simon M.F."/>
            <person name="Bueno dos Reis Junior F."/>
            <person name="Poole P.S."/>
            <person name="Venter S.N."/>
            <person name="James E.K."/>
        </authorList>
    </citation>
    <scope>NUCLEOTIDE SEQUENCE [LARGE SCALE GENOMIC DNA]</scope>
    <source>
        <strain evidence="3 4">JPY 581</strain>
    </source>
</reference>
<dbReference type="Pfam" id="PF00171">
    <property type="entry name" value="Aldedh"/>
    <property type="match status" value="1"/>
</dbReference>
<gene>
    <name evidence="3" type="ORF">C0Z20_20440</name>
</gene>
<dbReference type="InterPro" id="IPR016162">
    <property type="entry name" value="Ald_DH_N"/>
</dbReference>
<dbReference type="EMBL" id="PNYC01000013">
    <property type="protein sequence ID" value="PMS35140.1"/>
    <property type="molecule type" value="Genomic_DNA"/>
</dbReference>
<dbReference type="Proteomes" id="UP000235777">
    <property type="component" value="Unassembled WGS sequence"/>
</dbReference>
<evidence type="ECO:0000256" key="1">
    <source>
        <dbReference type="ARBA" id="ARBA00023002"/>
    </source>
</evidence>
<comment type="caution">
    <text evidence="3">The sequence shown here is derived from an EMBL/GenBank/DDBJ whole genome shotgun (WGS) entry which is preliminary data.</text>
</comment>
<accession>A0A2N7X0I4</accession>
<dbReference type="CDD" id="cd07129">
    <property type="entry name" value="ALDH_KGSADH"/>
    <property type="match status" value="1"/>
</dbReference>
<name>A0A2N7X0I4_9BURK</name>
<dbReference type="STRING" id="863227.GCA_000373005_05801"/>
<keyword evidence="1" id="KW-0560">Oxidoreductase</keyword>
<dbReference type="Gene3D" id="3.40.605.10">
    <property type="entry name" value="Aldehyde Dehydrogenase, Chain A, domain 1"/>
    <property type="match status" value="1"/>
</dbReference>
<evidence type="ECO:0000259" key="2">
    <source>
        <dbReference type="Pfam" id="PF00171"/>
    </source>
</evidence>
<organism evidence="3 4">
    <name type="scientific">Trinickia symbiotica</name>
    <dbReference type="NCBI Taxonomy" id="863227"/>
    <lineage>
        <taxon>Bacteria</taxon>
        <taxon>Pseudomonadati</taxon>
        <taxon>Pseudomonadota</taxon>
        <taxon>Betaproteobacteria</taxon>
        <taxon>Burkholderiales</taxon>
        <taxon>Burkholderiaceae</taxon>
        <taxon>Trinickia</taxon>
    </lineage>
</organism>
<dbReference type="Gene3D" id="3.40.309.10">
    <property type="entry name" value="Aldehyde Dehydrogenase, Chain A, domain 2"/>
    <property type="match status" value="1"/>
</dbReference>
<dbReference type="RefSeq" id="WP_026230373.1">
    <property type="nucleotide sequence ID" value="NZ_KB890220.1"/>
</dbReference>
<dbReference type="InterPro" id="IPR016161">
    <property type="entry name" value="Ald_DH/histidinol_DH"/>
</dbReference>
<feature type="domain" description="Aldehyde dehydrogenase" evidence="2">
    <location>
        <begin position="19"/>
        <end position="468"/>
    </location>
</feature>
<dbReference type="InterPro" id="IPR044151">
    <property type="entry name" value="ALDH_KGSADH"/>
</dbReference>
<dbReference type="AlphaFoldDB" id="A0A2N7X0I4"/>
<dbReference type="PANTHER" id="PTHR43353:SF3">
    <property type="entry name" value="ALDEHYDE DEHYDROGENASE-RELATED"/>
    <property type="match status" value="1"/>
</dbReference>
<dbReference type="PANTHER" id="PTHR43353">
    <property type="entry name" value="SUCCINATE-SEMIALDEHYDE DEHYDROGENASE, MITOCHONDRIAL"/>
    <property type="match status" value="1"/>
</dbReference>